<dbReference type="RefSeq" id="WP_022860080.1">
    <property type="nucleotide sequence ID" value="NZ_JGZB01000004.1"/>
</dbReference>
<name>A0A087BBD3_9BIFI</name>
<reference evidence="2 3" key="1">
    <citation type="submission" date="2014-03" db="EMBL/GenBank/DDBJ databases">
        <title>Genomics of Bifidobacteria.</title>
        <authorList>
            <person name="Ventura M."/>
            <person name="Milani C."/>
            <person name="Lugli G.A."/>
        </authorList>
    </citation>
    <scope>NUCLEOTIDE SEQUENCE [LARGE SCALE GENOMIC DNA]</scope>
    <source>
        <strain evidence="2 3">LMG 11591</strain>
    </source>
</reference>
<dbReference type="EMBL" id="JGZB01000004">
    <property type="protein sequence ID" value="KFI68333.1"/>
    <property type="molecule type" value="Genomic_DNA"/>
</dbReference>
<dbReference type="CDD" id="cd00090">
    <property type="entry name" value="HTH_ARSR"/>
    <property type="match status" value="1"/>
</dbReference>
<dbReference type="InterPro" id="IPR043129">
    <property type="entry name" value="ATPase_NBD"/>
</dbReference>
<evidence type="ECO:0000256" key="1">
    <source>
        <dbReference type="ARBA" id="ARBA00006479"/>
    </source>
</evidence>
<dbReference type="InterPro" id="IPR036388">
    <property type="entry name" value="WH-like_DNA-bd_sf"/>
</dbReference>
<accession>A0A087BBD3</accession>
<dbReference type="SUPFAM" id="SSF53067">
    <property type="entry name" value="Actin-like ATPase domain"/>
    <property type="match status" value="1"/>
</dbReference>
<dbReference type="PANTHER" id="PTHR18964">
    <property type="entry name" value="ROK (REPRESSOR, ORF, KINASE) FAMILY"/>
    <property type="match status" value="1"/>
</dbReference>
<evidence type="ECO:0000313" key="3">
    <source>
        <dbReference type="Proteomes" id="UP000029052"/>
    </source>
</evidence>
<dbReference type="PANTHER" id="PTHR18964:SF149">
    <property type="entry name" value="BIFUNCTIONAL UDP-N-ACETYLGLUCOSAMINE 2-EPIMERASE_N-ACETYLMANNOSAMINE KINASE"/>
    <property type="match status" value="1"/>
</dbReference>
<dbReference type="InterPro" id="IPR036390">
    <property type="entry name" value="WH_DNA-bd_sf"/>
</dbReference>
<dbReference type="Gene3D" id="1.10.10.10">
    <property type="entry name" value="Winged helix-like DNA-binding domain superfamily/Winged helix DNA-binding domain"/>
    <property type="match status" value="1"/>
</dbReference>
<dbReference type="Pfam" id="PF00480">
    <property type="entry name" value="ROK"/>
    <property type="match status" value="1"/>
</dbReference>
<comment type="similarity">
    <text evidence="1">Belongs to the ROK (NagC/XylR) family.</text>
</comment>
<gene>
    <name evidence="2" type="ORF">BMAGN_0294</name>
</gene>
<dbReference type="InterPro" id="IPR011991">
    <property type="entry name" value="ArsR-like_HTH"/>
</dbReference>
<dbReference type="Proteomes" id="UP000029052">
    <property type="component" value="Unassembled WGS sequence"/>
</dbReference>
<dbReference type="eggNOG" id="COG1940">
    <property type="taxonomic scope" value="Bacteria"/>
</dbReference>
<sequence>MDLFRIATPAAASLKHHHRTAIASLLYRNGPATKQQIAEQLHLSLPTVIDNLGALEERGIVVPGETQPSTGGRKPRTYAYNADSHIAVGVELAETEVVCSAVNLYGTVVAQHRHSVTQRNDASYVTRVGHVINDFVRSQVSRQQTILGISLCGPEDMVEMFRAHAGLKKLLEPHTLEITNPCEATAMTELWSNPDMPDTLILHIADTITSTLIVGGAPLPSSPDYPQIGHMTLVSDHGKACECGRTGCFNTYCSIQGLPEEGESLPGFFSVLEQGEIHHRDRMMAWLGHVAQAVANVQSVLFVNVVISGPVAQYLDEHDMQVLQRAILAHHPQTSDMLASRQVRTAHHMEHAQALGAALGLVARYLQDPYKVCE</sequence>
<dbReference type="Gene3D" id="3.30.420.40">
    <property type="match status" value="2"/>
</dbReference>
<keyword evidence="3" id="KW-1185">Reference proteome</keyword>
<evidence type="ECO:0000313" key="2">
    <source>
        <dbReference type="EMBL" id="KFI68333.1"/>
    </source>
</evidence>
<dbReference type="STRING" id="1692.BMAGN_0294"/>
<comment type="caution">
    <text evidence="2">The sequence shown here is derived from an EMBL/GenBank/DDBJ whole genome shotgun (WGS) entry which is preliminary data.</text>
</comment>
<dbReference type="InterPro" id="IPR000600">
    <property type="entry name" value="ROK"/>
</dbReference>
<proteinExistence type="inferred from homology"/>
<dbReference type="Pfam" id="PF13412">
    <property type="entry name" value="HTH_24"/>
    <property type="match status" value="1"/>
</dbReference>
<organism evidence="2 3">
    <name type="scientific">Bifidobacterium magnum</name>
    <dbReference type="NCBI Taxonomy" id="1692"/>
    <lineage>
        <taxon>Bacteria</taxon>
        <taxon>Bacillati</taxon>
        <taxon>Actinomycetota</taxon>
        <taxon>Actinomycetes</taxon>
        <taxon>Bifidobacteriales</taxon>
        <taxon>Bifidobacteriaceae</taxon>
        <taxon>Bifidobacterium</taxon>
    </lineage>
</organism>
<dbReference type="AlphaFoldDB" id="A0A087BBD3"/>
<dbReference type="SUPFAM" id="SSF46785">
    <property type="entry name" value="Winged helix' DNA-binding domain"/>
    <property type="match status" value="1"/>
</dbReference>
<protein>
    <submittedName>
        <fullName evidence="2">Transcriptional regulator, ROK family</fullName>
    </submittedName>
</protein>